<reference evidence="2" key="2">
    <citation type="submission" date="2023-03" db="EMBL/GenBank/DDBJ databases">
        <authorList>
            <person name="Inwood S.N."/>
            <person name="Skelly J.G."/>
            <person name="Guhlin J."/>
            <person name="Harrop T.W.R."/>
            <person name="Goldson S.G."/>
            <person name="Dearden P.K."/>
        </authorList>
    </citation>
    <scope>NUCLEOTIDE SEQUENCE</scope>
    <source>
        <strain evidence="2">Irish</strain>
        <tissue evidence="2">Whole body</tissue>
    </source>
</reference>
<protein>
    <submittedName>
        <fullName evidence="2">Uncharacterized protein</fullName>
    </submittedName>
</protein>
<name>A0AA39F0X8_9HYME</name>
<accession>A0AA39F0X8</accession>
<keyword evidence="3" id="KW-1185">Reference proteome</keyword>
<feature type="chain" id="PRO_5041377006" evidence="1">
    <location>
        <begin position="24"/>
        <end position="242"/>
    </location>
</feature>
<gene>
    <name evidence="2" type="ORF">PV328_009629</name>
</gene>
<keyword evidence="1" id="KW-0732">Signal</keyword>
<reference evidence="2" key="1">
    <citation type="journal article" date="2023" name="bioRxiv">
        <title>Scaffold-level genome assemblies of two parasitoid biocontrol wasps reveal the parthenogenesis mechanism and an associated novel virus.</title>
        <authorList>
            <person name="Inwood S."/>
            <person name="Skelly J."/>
            <person name="Guhlin J."/>
            <person name="Harrop T."/>
            <person name="Goldson S."/>
            <person name="Dearden P."/>
        </authorList>
    </citation>
    <scope>NUCLEOTIDE SEQUENCE</scope>
    <source>
        <strain evidence="2">Irish</strain>
        <tissue evidence="2">Whole body</tissue>
    </source>
</reference>
<dbReference type="EMBL" id="JAQQBS010001424">
    <property type="protein sequence ID" value="KAK0158653.1"/>
    <property type="molecule type" value="Genomic_DNA"/>
</dbReference>
<dbReference type="AlphaFoldDB" id="A0AA39F0X8"/>
<proteinExistence type="predicted"/>
<sequence>MLLLSNKNFICFIAICHCVFGEANRNDGVLEKLKNGLKYARNYLETAKEIADLVANSWKQQDNNKKRGDEYVKNDKIPKGNYSDNLTSAFFRLLGLDSPKIAAITVNSAIFLAQLINSLMKDKKEANKEPEENINNDESNFDPLKFIMNTRNERIQNLLEQAQNPQLPEQIIDNLDVLDSSCVRLLMCKITPIILHAQKSLKNNTLNRKFDLTSWLPDKQLFEDNGDNCEEKFLDCKIFPDE</sequence>
<evidence type="ECO:0000313" key="2">
    <source>
        <dbReference type="EMBL" id="KAK0158653.1"/>
    </source>
</evidence>
<feature type="signal peptide" evidence="1">
    <location>
        <begin position="1"/>
        <end position="23"/>
    </location>
</feature>
<organism evidence="2 3">
    <name type="scientific">Microctonus aethiopoides</name>
    <dbReference type="NCBI Taxonomy" id="144406"/>
    <lineage>
        <taxon>Eukaryota</taxon>
        <taxon>Metazoa</taxon>
        <taxon>Ecdysozoa</taxon>
        <taxon>Arthropoda</taxon>
        <taxon>Hexapoda</taxon>
        <taxon>Insecta</taxon>
        <taxon>Pterygota</taxon>
        <taxon>Neoptera</taxon>
        <taxon>Endopterygota</taxon>
        <taxon>Hymenoptera</taxon>
        <taxon>Apocrita</taxon>
        <taxon>Ichneumonoidea</taxon>
        <taxon>Braconidae</taxon>
        <taxon>Euphorinae</taxon>
        <taxon>Microctonus</taxon>
    </lineage>
</organism>
<evidence type="ECO:0000313" key="3">
    <source>
        <dbReference type="Proteomes" id="UP001168990"/>
    </source>
</evidence>
<comment type="caution">
    <text evidence="2">The sequence shown here is derived from an EMBL/GenBank/DDBJ whole genome shotgun (WGS) entry which is preliminary data.</text>
</comment>
<dbReference type="Proteomes" id="UP001168990">
    <property type="component" value="Unassembled WGS sequence"/>
</dbReference>
<evidence type="ECO:0000256" key="1">
    <source>
        <dbReference type="SAM" id="SignalP"/>
    </source>
</evidence>